<gene>
    <name evidence="1" type="ORF">DX908_01395</name>
</gene>
<sequence>MLELNSHRWSKLSHAYGTASDIPGLLAALEKCPPAEDEESEPYFTLWSSLCHQGDIYTASYAALPHLIRVCLEQPARTHWSVLQLAVCIEIARLSNRGPDMPKDLGAAYKAALGHFPETVLHLTKNQKSPDLAAISASATALSQGELVLAEAILEMDRETASAFLRWFRAQ</sequence>
<keyword evidence="2" id="KW-1185">Reference proteome</keyword>
<evidence type="ECO:0000313" key="1">
    <source>
        <dbReference type="EMBL" id="RFB04054.1"/>
    </source>
</evidence>
<dbReference type="Proteomes" id="UP000264589">
    <property type="component" value="Unassembled WGS sequence"/>
</dbReference>
<protein>
    <submittedName>
        <fullName evidence="1">Uncharacterized protein</fullName>
    </submittedName>
</protein>
<comment type="caution">
    <text evidence="1">The sequence shown here is derived from an EMBL/GenBank/DDBJ whole genome shotgun (WGS) entry which is preliminary data.</text>
</comment>
<dbReference type="EMBL" id="QUQO01000001">
    <property type="protein sequence ID" value="RFB04054.1"/>
    <property type="molecule type" value="Genomic_DNA"/>
</dbReference>
<evidence type="ECO:0000313" key="2">
    <source>
        <dbReference type="Proteomes" id="UP000264589"/>
    </source>
</evidence>
<organism evidence="1 2">
    <name type="scientific">Parvularcula marina</name>
    <dbReference type="NCBI Taxonomy" id="2292771"/>
    <lineage>
        <taxon>Bacteria</taxon>
        <taxon>Pseudomonadati</taxon>
        <taxon>Pseudomonadota</taxon>
        <taxon>Alphaproteobacteria</taxon>
        <taxon>Parvularculales</taxon>
        <taxon>Parvularculaceae</taxon>
        <taxon>Parvularcula</taxon>
    </lineage>
</organism>
<reference evidence="1 2" key="1">
    <citation type="submission" date="2018-08" db="EMBL/GenBank/DDBJ databases">
        <title>Parvularcula sp. SM1705, isolated from surface water of the South Sea China.</title>
        <authorList>
            <person name="Sun L."/>
        </authorList>
    </citation>
    <scope>NUCLEOTIDE SEQUENCE [LARGE SCALE GENOMIC DNA]</scope>
    <source>
        <strain evidence="1 2">SM1705</strain>
    </source>
</reference>
<dbReference type="AlphaFoldDB" id="A0A371RF35"/>
<dbReference type="InParanoid" id="A0A371RF35"/>
<dbReference type="RefSeq" id="WP_116390682.1">
    <property type="nucleotide sequence ID" value="NZ_QUQO01000001.1"/>
</dbReference>
<proteinExistence type="predicted"/>
<name>A0A371RF35_9PROT</name>
<accession>A0A371RF35</accession>